<name>M5IT91_9BACT</name>
<accession>M5IT91</accession>
<proteinExistence type="predicted"/>
<organism evidence="1 2">
    <name type="scientific">Campylobacter showae CSUNSWCD</name>
    <dbReference type="NCBI Taxonomy" id="1244083"/>
    <lineage>
        <taxon>Bacteria</taxon>
        <taxon>Pseudomonadati</taxon>
        <taxon>Campylobacterota</taxon>
        <taxon>Epsilonproteobacteria</taxon>
        <taxon>Campylobacterales</taxon>
        <taxon>Campylobacteraceae</taxon>
        <taxon>Campylobacter</taxon>
    </lineage>
</organism>
<dbReference type="EMBL" id="AMZQ01000001">
    <property type="protein sequence ID" value="EKU12458.1"/>
    <property type="molecule type" value="Genomic_DNA"/>
</dbReference>
<dbReference type="PATRIC" id="fig|1244083.3.peg.404"/>
<dbReference type="RefSeq" id="WP_009492904.1">
    <property type="nucleotide sequence ID" value="NZ_AMZQ01000001.1"/>
</dbReference>
<dbReference type="AlphaFoldDB" id="M5IT91"/>
<sequence length="207" mass="24005">MTKEQKDQQKIIEVQTAFKNNVIQAASIYPFLIKKKQITESQRDDLFNKINFLDAFITNHDQDYDLMQSILQTITDYAFFSMPNTSRKKTDMDYELDEIKSFLDTLKNMDKWLNGAGRPMSETIPQAIKDLQTFFSRVADEYKIPTIAQAGKNFVDTLFGLLVSAPQNKQNTISKTDLLKEIQALKVTIRTLHNPTFKKIRKKQNPK</sequence>
<evidence type="ECO:0000313" key="2">
    <source>
        <dbReference type="Proteomes" id="UP000011939"/>
    </source>
</evidence>
<comment type="caution">
    <text evidence="1">The sequence shown here is derived from an EMBL/GenBank/DDBJ whole genome shotgun (WGS) entry which is preliminary data.</text>
</comment>
<gene>
    <name evidence="1" type="ORF">CSUNSWCD_398</name>
</gene>
<evidence type="ECO:0000313" key="1">
    <source>
        <dbReference type="EMBL" id="EKU12458.1"/>
    </source>
</evidence>
<protein>
    <submittedName>
        <fullName evidence="1">Uncharacterized protein</fullName>
    </submittedName>
</protein>
<reference evidence="1 2" key="1">
    <citation type="journal article" date="2013" name="Genome Announc.">
        <title>Genome Sequence of Campylobacter showae UNSWCD, Isolated from a Patient with Crohn's Disease.</title>
        <authorList>
            <person name="Tay A.P."/>
            <person name="Kaakoush N.O."/>
            <person name="Deshpande N.P."/>
            <person name="Chen Z."/>
            <person name="Mitchell H."/>
            <person name="Wilkins M.R."/>
        </authorList>
    </citation>
    <scope>NUCLEOTIDE SEQUENCE [LARGE SCALE GENOMIC DNA]</scope>
    <source>
        <strain evidence="1 2">CSUNSWCD</strain>
    </source>
</reference>
<dbReference type="Proteomes" id="UP000011939">
    <property type="component" value="Unassembled WGS sequence"/>
</dbReference>
<dbReference type="STRING" id="1244083.CSUNSWCD_398"/>